<evidence type="ECO:0000313" key="3">
    <source>
        <dbReference type="EMBL" id="RGS42979.1"/>
    </source>
</evidence>
<name>A0A412IS91_9FIRM</name>
<accession>A0A412IS91</accession>
<dbReference type="NCBIfam" id="NF033564">
    <property type="entry name" value="transpos_ISAs1"/>
    <property type="match status" value="1"/>
</dbReference>
<evidence type="ECO:0000313" key="4">
    <source>
        <dbReference type="Proteomes" id="UP000285274"/>
    </source>
</evidence>
<gene>
    <name evidence="3" type="ORF">DWX92_12475</name>
</gene>
<dbReference type="PANTHER" id="PTHR30298:SF0">
    <property type="entry name" value="PROTEIN YBFL-RELATED"/>
    <property type="match status" value="1"/>
</dbReference>
<dbReference type="PANTHER" id="PTHR30298">
    <property type="entry name" value="H REPEAT-ASSOCIATED PREDICTED TRANSPOSASE"/>
    <property type="match status" value="1"/>
</dbReference>
<proteinExistence type="predicted"/>
<comment type="caution">
    <text evidence="3">The sequence shown here is derived from an EMBL/GenBank/DDBJ whole genome shotgun (WGS) entry which is preliminary data.</text>
</comment>
<dbReference type="GO" id="GO:0006313">
    <property type="term" value="P:DNA transposition"/>
    <property type="evidence" value="ECO:0007669"/>
    <property type="project" value="InterPro"/>
</dbReference>
<dbReference type="EMBL" id="QRVM01000126">
    <property type="protein sequence ID" value="RGS42979.1"/>
    <property type="molecule type" value="Genomic_DNA"/>
</dbReference>
<reference evidence="3 4" key="1">
    <citation type="submission" date="2018-08" db="EMBL/GenBank/DDBJ databases">
        <title>A genome reference for cultivated species of the human gut microbiota.</title>
        <authorList>
            <person name="Zou Y."/>
            <person name="Xue W."/>
            <person name="Luo G."/>
        </authorList>
    </citation>
    <scope>NUCLEOTIDE SEQUENCE [LARGE SCALE GENOMIC DNA]</scope>
    <source>
        <strain evidence="3 4">AF22-10AC</strain>
    </source>
</reference>
<dbReference type="InterPro" id="IPR051698">
    <property type="entry name" value="Transposase_11-like"/>
</dbReference>
<organism evidence="3 4">
    <name type="scientific">Holdemanella biformis</name>
    <dbReference type="NCBI Taxonomy" id="1735"/>
    <lineage>
        <taxon>Bacteria</taxon>
        <taxon>Bacillati</taxon>
        <taxon>Bacillota</taxon>
        <taxon>Erysipelotrichia</taxon>
        <taxon>Erysipelotrichales</taxon>
        <taxon>Erysipelotrichaceae</taxon>
        <taxon>Holdemanella</taxon>
    </lineage>
</organism>
<dbReference type="GO" id="GO:0004803">
    <property type="term" value="F:transposase activity"/>
    <property type="evidence" value="ECO:0007669"/>
    <property type="project" value="InterPro"/>
</dbReference>
<dbReference type="Pfam" id="PF13808">
    <property type="entry name" value="DDE_Tnp_1_assoc"/>
    <property type="match status" value="1"/>
</dbReference>
<dbReference type="GO" id="GO:0003677">
    <property type="term" value="F:DNA binding"/>
    <property type="evidence" value="ECO:0007669"/>
    <property type="project" value="InterPro"/>
</dbReference>
<evidence type="ECO:0000259" key="2">
    <source>
        <dbReference type="Pfam" id="PF13808"/>
    </source>
</evidence>
<sequence length="425" mass="49405">MKGMDFTMNNKIFNIVAVLNETFKEIDIDFDDHIEVMNSIGFLHLFDDLKDYRQPGKIQYKLSDILLLCFLSIIYEGKTTCLGIYDHILVYKNRYEKYGLIKDGQIPSHDTIRRTLMCIDPVEFEEITIGRIYEFLQDLRKCAQGTMYCHQSVDGKEARGSGRSEDTKNPQRNINVLNVYSNSDCLCIHSKPVETKTNEIPVAQDILRMMDLKKTVITFDALHTQKVTCNIIASKKGIYVAPVKENQSGLREEILEKFKKYEQNPKKKITTLDTEKRNFRFIILPSNYDDCGFTGMKTFVEMVSHTRKKAITMYFISNTKDTELIAEAIERRWEIENNFHKEKDTYLNEDDIHFTNKTSINNIVILNNLALALAKIYGSISTNEMRVAKKEFKAFPAECISKVQLIMKDTEIIKQVKSNLRRKKR</sequence>
<dbReference type="InterPro" id="IPR002559">
    <property type="entry name" value="Transposase_11"/>
</dbReference>
<evidence type="ECO:0000259" key="1">
    <source>
        <dbReference type="Pfam" id="PF01609"/>
    </source>
</evidence>
<dbReference type="Proteomes" id="UP000285274">
    <property type="component" value="Unassembled WGS sequence"/>
</dbReference>
<protein>
    <submittedName>
        <fullName evidence="3">ISAs1 family transposase</fullName>
    </submittedName>
</protein>
<feature type="domain" description="Transposase IS4-like" evidence="1">
    <location>
        <begin position="148"/>
        <end position="372"/>
    </location>
</feature>
<dbReference type="Pfam" id="PF01609">
    <property type="entry name" value="DDE_Tnp_1"/>
    <property type="match status" value="1"/>
</dbReference>
<feature type="domain" description="H repeat-associated protein N-terminal" evidence="2">
    <location>
        <begin position="44"/>
        <end position="128"/>
    </location>
</feature>
<dbReference type="InterPro" id="IPR032806">
    <property type="entry name" value="YbfD_N"/>
</dbReference>
<dbReference type="AlphaFoldDB" id="A0A412IS91"/>
<dbReference type="InterPro" id="IPR047647">
    <property type="entry name" value="ISAs1_transpos"/>
</dbReference>